<dbReference type="AlphaFoldDB" id="A0A100XDG0"/>
<accession>A0A100XDG0</accession>
<evidence type="ECO:0000313" key="2">
    <source>
        <dbReference type="Proteomes" id="UP000069654"/>
    </source>
</evidence>
<dbReference type="Proteomes" id="UP000069654">
    <property type="component" value="Unassembled WGS sequence"/>
</dbReference>
<sequence length="128" mass="13746">MTVPVPVDSARSAESPLAHPAAISASAATGTVHATNRLICALLAVDPETVPNFSLDRVGSPNLPSPLVSMDRSRRPAGVTVRPEWGLLAHARRAVLSALRRGAWDYGHRQTLVEGVWCRRFVGYGLLQ</sequence>
<comment type="caution">
    <text evidence="1">The sequence shown here is derived from an EMBL/GenBank/DDBJ whole genome shotgun (WGS) entry which is preliminary data.</text>
</comment>
<gene>
    <name evidence="1" type="ORF">RMCT_1522</name>
</gene>
<dbReference type="EMBL" id="BCTB01000009">
    <property type="protein sequence ID" value="GAT14552.1"/>
    <property type="molecule type" value="Genomic_DNA"/>
</dbReference>
<reference evidence="1 2" key="1">
    <citation type="journal article" date="2016" name="Genome Announc.">
        <title>Draft Genome Sequences of Five Rapidly Growing Mycobacterium Species, M. thermoresistibile, M. fortuitum subsp. acetamidolyticum, M. canariasense, M. brisbanense, and M. novocastrense.</title>
        <authorList>
            <person name="Katahira K."/>
            <person name="Ogura Y."/>
            <person name="Gotoh Y."/>
            <person name="Hayashi T."/>
        </authorList>
    </citation>
    <scope>NUCLEOTIDE SEQUENCE [LARGE SCALE GENOMIC DNA]</scope>
    <source>
        <strain evidence="1 2">JCM6362</strain>
    </source>
</reference>
<evidence type="ECO:0000313" key="1">
    <source>
        <dbReference type="EMBL" id="GAT14552.1"/>
    </source>
</evidence>
<protein>
    <submittedName>
        <fullName evidence="1">Resolvase domain protein</fullName>
    </submittedName>
</protein>
<proteinExistence type="predicted"/>
<name>A0A100XDG0_MYCTH</name>
<dbReference type="STRING" id="1797.RMCT_1522"/>
<organism evidence="1 2">
    <name type="scientific">Mycolicibacterium thermoresistibile</name>
    <name type="common">Mycobacterium thermoresistibile</name>
    <dbReference type="NCBI Taxonomy" id="1797"/>
    <lineage>
        <taxon>Bacteria</taxon>
        <taxon>Bacillati</taxon>
        <taxon>Actinomycetota</taxon>
        <taxon>Actinomycetes</taxon>
        <taxon>Mycobacteriales</taxon>
        <taxon>Mycobacteriaceae</taxon>
        <taxon>Mycolicibacterium</taxon>
    </lineage>
</organism>
<reference evidence="2" key="2">
    <citation type="submission" date="2016-02" db="EMBL/GenBank/DDBJ databases">
        <title>Draft genome sequence of five rapidly growing Mycobacterium species.</title>
        <authorList>
            <person name="Katahira K."/>
            <person name="Gotou Y."/>
            <person name="Iida K."/>
            <person name="Ogura Y."/>
            <person name="Hayashi T."/>
        </authorList>
    </citation>
    <scope>NUCLEOTIDE SEQUENCE [LARGE SCALE GENOMIC DNA]</scope>
    <source>
        <strain evidence="2">JCM6362</strain>
    </source>
</reference>